<dbReference type="Proteomes" id="UP000318288">
    <property type="component" value="Unassembled WGS sequence"/>
</dbReference>
<protein>
    <submittedName>
        <fullName evidence="2">Uncharacterized protein</fullName>
    </submittedName>
</protein>
<accession>A0A5C6FD61</accession>
<organism evidence="2 3">
    <name type="scientific">Rubripirellula tenax</name>
    <dbReference type="NCBI Taxonomy" id="2528015"/>
    <lineage>
        <taxon>Bacteria</taxon>
        <taxon>Pseudomonadati</taxon>
        <taxon>Planctomycetota</taxon>
        <taxon>Planctomycetia</taxon>
        <taxon>Pirellulales</taxon>
        <taxon>Pirellulaceae</taxon>
        <taxon>Rubripirellula</taxon>
    </lineage>
</organism>
<evidence type="ECO:0000313" key="2">
    <source>
        <dbReference type="EMBL" id="TWU59408.1"/>
    </source>
</evidence>
<reference evidence="2 3" key="1">
    <citation type="submission" date="2019-02" db="EMBL/GenBank/DDBJ databases">
        <title>Deep-cultivation of Planctomycetes and their phenomic and genomic characterization uncovers novel biology.</title>
        <authorList>
            <person name="Wiegand S."/>
            <person name="Jogler M."/>
            <person name="Boedeker C."/>
            <person name="Pinto D."/>
            <person name="Vollmers J."/>
            <person name="Rivas-Marin E."/>
            <person name="Kohn T."/>
            <person name="Peeters S.H."/>
            <person name="Heuer A."/>
            <person name="Rast P."/>
            <person name="Oberbeckmann S."/>
            <person name="Bunk B."/>
            <person name="Jeske O."/>
            <person name="Meyerdierks A."/>
            <person name="Storesund J.E."/>
            <person name="Kallscheuer N."/>
            <person name="Luecker S."/>
            <person name="Lage O.M."/>
            <person name="Pohl T."/>
            <person name="Merkel B.J."/>
            <person name="Hornburger P."/>
            <person name="Mueller R.-W."/>
            <person name="Bruemmer F."/>
            <person name="Labrenz M."/>
            <person name="Spormann A.M."/>
            <person name="Op Den Camp H."/>
            <person name="Overmann J."/>
            <person name="Amann R."/>
            <person name="Jetten M.S.M."/>
            <person name="Mascher T."/>
            <person name="Medema M.H."/>
            <person name="Devos D.P."/>
            <person name="Kaster A.-K."/>
            <person name="Ovreas L."/>
            <person name="Rohde M."/>
            <person name="Galperin M.Y."/>
            <person name="Jogler C."/>
        </authorList>
    </citation>
    <scope>NUCLEOTIDE SEQUENCE [LARGE SCALE GENOMIC DNA]</scope>
    <source>
        <strain evidence="2 3">Poly51</strain>
    </source>
</reference>
<gene>
    <name evidence="2" type="ORF">Poly51_21960</name>
</gene>
<keyword evidence="3" id="KW-1185">Reference proteome</keyword>
<keyword evidence="1" id="KW-0812">Transmembrane</keyword>
<evidence type="ECO:0000256" key="1">
    <source>
        <dbReference type="SAM" id="Phobius"/>
    </source>
</evidence>
<proteinExistence type="predicted"/>
<comment type="caution">
    <text evidence="2">The sequence shown here is derived from an EMBL/GenBank/DDBJ whole genome shotgun (WGS) entry which is preliminary data.</text>
</comment>
<keyword evidence="1" id="KW-1133">Transmembrane helix</keyword>
<evidence type="ECO:0000313" key="3">
    <source>
        <dbReference type="Proteomes" id="UP000318288"/>
    </source>
</evidence>
<name>A0A5C6FD61_9BACT</name>
<feature type="transmembrane region" description="Helical" evidence="1">
    <location>
        <begin position="12"/>
        <end position="33"/>
    </location>
</feature>
<dbReference type="RefSeq" id="WP_146456992.1">
    <property type="nucleotide sequence ID" value="NZ_SJPW01000002.1"/>
</dbReference>
<keyword evidence="1" id="KW-0472">Membrane</keyword>
<dbReference type="AlphaFoldDB" id="A0A5C6FD61"/>
<dbReference type="OrthoDB" id="277955at2"/>
<dbReference type="EMBL" id="SJPW01000002">
    <property type="protein sequence ID" value="TWU59408.1"/>
    <property type="molecule type" value="Genomic_DNA"/>
</dbReference>
<sequence length="167" mass="19191">MNETTTLRRDYGFLAIAALVIVNAIWLLLMPWVPAIAESTLRRFHLASSSFGVWAVQFPIPSMYNFANRTRVDALPPGLIDPILANPLSTNTDQRDAPERRYINHFPIRVLTFADTRWRNLHDGKDRWYELESTYRGQRIETRLHAKPDADVAGGFVLVRQSVKVTR</sequence>